<name>A0A381NVI7_9ZZZZ</name>
<dbReference type="Pfam" id="PF00486">
    <property type="entry name" value="Trans_reg_C"/>
    <property type="match status" value="1"/>
</dbReference>
<keyword evidence="1" id="KW-0597">Phosphoprotein</keyword>
<keyword evidence="3" id="KW-0238">DNA-binding</keyword>
<dbReference type="SUPFAM" id="SSF52172">
    <property type="entry name" value="CheY-like"/>
    <property type="match status" value="1"/>
</dbReference>
<dbReference type="EMBL" id="UINC01000632">
    <property type="protein sequence ID" value="SUZ58646.1"/>
    <property type="molecule type" value="Genomic_DNA"/>
</dbReference>
<accession>A0A381NVI7</accession>
<dbReference type="PANTHER" id="PTHR48111:SF40">
    <property type="entry name" value="PHOSPHATE REGULON TRANSCRIPTIONAL REGULATORY PROTEIN PHOB"/>
    <property type="match status" value="1"/>
</dbReference>
<organism evidence="6">
    <name type="scientific">marine metagenome</name>
    <dbReference type="NCBI Taxonomy" id="408172"/>
    <lineage>
        <taxon>unclassified sequences</taxon>
        <taxon>metagenomes</taxon>
        <taxon>ecological metagenomes</taxon>
    </lineage>
</organism>
<dbReference type="InterPro" id="IPR016032">
    <property type="entry name" value="Sig_transdc_resp-reg_C-effctor"/>
</dbReference>
<dbReference type="GO" id="GO:0000156">
    <property type="term" value="F:phosphorelay response regulator activity"/>
    <property type="evidence" value="ECO:0007669"/>
    <property type="project" value="TreeGrafter"/>
</dbReference>
<dbReference type="InterPro" id="IPR001789">
    <property type="entry name" value="Sig_transdc_resp-reg_receiver"/>
</dbReference>
<evidence type="ECO:0000256" key="1">
    <source>
        <dbReference type="ARBA" id="ARBA00022553"/>
    </source>
</evidence>
<evidence type="ECO:0000259" key="4">
    <source>
        <dbReference type="PROSITE" id="PS50110"/>
    </source>
</evidence>
<dbReference type="SMART" id="SM00448">
    <property type="entry name" value="REC"/>
    <property type="match status" value="1"/>
</dbReference>
<dbReference type="GO" id="GO:0005829">
    <property type="term" value="C:cytosol"/>
    <property type="evidence" value="ECO:0007669"/>
    <property type="project" value="TreeGrafter"/>
</dbReference>
<reference evidence="6" key="1">
    <citation type="submission" date="2018-05" db="EMBL/GenBank/DDBJ databases">
        <authorList>
            <person name="Lanie J.A."/>
            <person name="Ng W.-L."/>
            <person name="Kazmierczak K.M."/>
            <person name="Andrzejewski T.M."/>
            <person name="Davidsen T.M."/>
            <person name="Wayne K.J."/>
            <person name="Tettelin H."/>
            <person name="Glass J.I."/>
            <person name="Rusch D."/>
            <person name="Podicherti R."/>
            <person name="Tsui H.-C.T."/>
            <person name="Winkler M.E."/>
        </authorList>
    </citation>
    <scope>NUCLEOTIDE SEQUENCE</scope>
</reference>
<dbReference type="InterPro" id="IPR001867">
    <property type="entry name" value="OmpR/PhoB-type_DNA-bd"/>
</dbReference>
<dbReference type="SUPFAM" id="SSF46894">
    <property type="entry name" value="C-terminal effector domain of the bipartite response regulators"/>
    <property type="match status" value="1"/>
</dbReference>
<dbReference type="PANTHER" id="PTHR48111">
    <property type="entry name" value="REGULATOR OF RPOS"/>
    <property type="match status" value="1"/>
</dbReference>
<dbReference type="Gene3D" id="3.40.50.2300">
    <property type="match status" value="1"/>
</dbReference>
<dbReference type="GO" id="GO:0000976">
    <property type="term" value="F:transcription cis-regulatory region binding"/>
    <property type="evidence" value="ECO:0007669"/>
    <property type="project" value="TreeGrafter"/>
</dbReference>
<keyword evidence="2" id="KW-0902">Two-component regulatory system</keyword>
<protein>
    <submittedName>
        <fullName evidence="6">Uncharacterized protein</fullName>
    </submittedName>
</protein>
<dbReference type="InterPro" id="IPR039420">
    <property type="entry name" value="WalR-like"/>
</dbReference>
<evidence type="ECO:0000256" key="3">
    <source>
        <dbReference type="ARBA" id="ARBA00023125"/>
    </source>
</evidence>
<proteinExistence type="predicted"/>
<gene>
    <name evidence="6" type="ORF">METZ01_LOCUS11500</name>
</gene>
<dbReference type="PROSITE" id="PS50110">
    <property type="entry name" value="RESPONSE_REGULATORY"/>
    <property type="match status" value="1"/>
</dbReference>
<feature type="domain" description="OmpR/PhoB-type" evidence="5">
    <location>
        <begin position="107"/>
        <end position="204"/>
    </location>
</feature>
<dbReference type="CDD" id="cd17574">
    <property type="entry name" value="REC_OmpR"/>
    <property type="match status" value="1"/>
</dbReference>
<dbReference type="InterPro" id="IPR036388">
    <property type="entry name" value="WH-like_DNA-bd_sf"/>
</dbReference>
<dbReference type="SMART" id="SM00862">
    <property type="entry name" value="Trans_reg_C"/>
    <property type="match status" value="1"/>
</dbReference>
<dbReference type="GO" id="GO:0006355">
    <property type="term" value="P:regulation of DNA-templated transcription"/>
    <property type="evidence" value="ECO:0007669"/>
    <property type="project" value="InterPro"/>
</dbReference>
<sequence>MKGFDTDIAENGEIGLKKFLNQQYDFVVLDIMMPKKDGFSLAQDIRKIDDKIPIIFLTAKSQKENVLKAFKIGADDYLTKPFSIDELLVRIKAIQKRLPKKEVIELEDEFKFASFTFFHKQNLLIVETTKINLTTKENELLKLFCINLNEKVDRNHALIKIWGDDSYYNARSMDVYIAKLRKYLSHNEKVQIKTIHGHGFKLMVLD</sequence>
<dbReference type="Pfam" id="PF00072">
    <property type="entry name" value="Response_reg"/>
    <property type="match status" value="1"/>
</dbReference>
<dbReference type="InterPro" id="IPR011006">
    <property type="entry name" value="CheY-like_superfamily"/>
</dbReference>
<evidence type="ECO:0000259" key="5">
    <source>
        <dbReference type="PROSITE" id="PS51755"/>
    </source>
</evidence>
<dbReference type="GO" id="GO:0032993">
    <property type="term" value="C:protein-DNA complex"/>
    <property type="evidence" value="ECO:0007669"/>
    <property type="project" value="TreeGrafter"/>
</dbReference>
<dbReference type="Gene3D" id="1.10.10.10">
    <property type="entry name" value="Winged helix-like DNA-binding domain superfamily/Winged helix DNA-binding domain"/>
    <property type="match status" value="1"/>
</dbReference>
<evidence type="ECO:0000313" key="6">
    <source>
        <dbReference type="EMBL" id="SUZ58646.1"/>
    </source>
</evidence>
<dbReference type="CDD" id="cd00383">
    <property type="entry name" value="trans_reg_C"/>
    <property type="match status" value="1"/>
</dbReference>
<evidence type="ECO:0000256" key="2">
    <source>
        <dbReference type="ARBA" id="ARBA00023012"/>
    </source>
</evidence>
<dbReference type="AlphaFoldDB" id="A0A381NVI7"/>
<dbReference type="PROSITE" id="PS51755">
    <property type="entry name" value="OMPR_PHOB"/>
    <property type="match status" value="1"/>
</dbReference>
<feature type="domain" description="Response regulatory" evidence="4">
    <location>
        <begin position="1"/>
        <end position="95"/>
    </location>
</feature>